<dbReference type="AlphaFoldDB" id="A0A165MU24"/>
<gene>
    <name evidence="1" type="ORF">EXIGLDRAFT_215205</name>
</gene>
<proteinExistence type="predicted"/>
<reference evidence="1 2" key="1">
    <citation type="journal article" date="2016" name="Mol. Biol. Evol.">
        <title>Comparative Genomics of Early-Diverging Mushroom-Forming Fungi Provides Insights into the Origins of Lignocellulose Decay Capabilities.</title>
        <authorList>
            <person name="Nagy L.G."/>
            <person name="Riley R."/>
            <person name="Tritt A."/>
            <person name="Adam C."/>
            <person name="Daum C."/>
            <person name="Floudas D."/>
            <person name="Sun H."/>
            <person name="Yadav J.S."/>
            <person name="Pangilinan J."/>
            <person name="Larsson K.H."/>
            <person name="Matsuura K."/>
            <person name="Barry K."/>
            <person name="Labutti K."/>
            <person name="Kuo R."/>
            <person name="Ohm R.A."/>
            <person name="Bhattacharya S.S."/>
            <person name="Shirouzu T."/>
            <person name="Yoshinaga Y."/>
            <person name="Martin F.M."/>
            <person name="Grigoriev I.V."/>
            <person name="Hibbett D.S."/>
        </authorList>
    </citation>
    <scope>NUCLEOTIDE SEQUENCE [LARGE SCALE GENOMIC DNA]</scope>
    <source>
        <strain evidence="1 2">HHB12029</strain>
    </source>
</reference>
<accession>A0A165MU24</accession>
<sequence length="172" mass="19066">MTYACAPLLTAPDVRFSAQSRLAKRCLFSTHNALYCALGSSHLDRFARRLYLAPLGISLLVIYRTSRYLRRWISLPSVAQLTRARLVGHQSMTTASGLFLATASTSEVCRPLVCHESSSALWAYTSACDKTYVSHYCAVPAAPMYCSFQVFAAGRDTILQSIRTYPILRITA</sequence>
<dbReference type="Proteomes" id="UP000077266">
    <property type="component" value="Unassembled WGS sequence"/>
</dbReference>
<keyword evidence="2" id="KW-1185">Reference proteome</keyword>
<evidence type="ECO:0000313" key="2">
    <source>
        <dbReference type="Proteomes" id="UP000077266"/>
    </source>
</evidence>
<name>A0A165MU24_EXIGL</name>
<dbReference type="EMBL" id="KV425907">
    <property type="protein sequence ID" value="KZV99755.1"/>
    <property type="molecule type" value="Genomic_DNA"/>
</dbReference>
<evidence type="ECO:0000313" key="1">
    <source>
        <dbReference type="EMBL" id="KZV99755.1"/>
    </source>
</evidence>
<organism evidence="1 2">
    <name type="scientific">Exidia glandulosa HHB12029</name>
    <dbReference type="NCBI Taxonomy" id="1314781"/>
    <lineage>
        <taxon>Eukaryota</taxon>
        <taxon>Fungi</taxon>
        <taxon>Dikarya</taxon>
        <taxon>Basidiomycota</taxon>
        <taxon>Agaricomycotina</taxon>
        <taxon>Agaricomycetes</taxon>
        <taxon>Auriculariales</taxon>
        <taxon>Exidiaceae</taxon>
        <taxon>Exidia</taxon>
    </lineage>
</organism>
<protein>
    <submittedName>
        <fullName evidence="1">Uncharacterized protein</fullName>
    </submittedName>
</protein>
<dbReference type="InParanoid" id="A0A165MU24"/>